<feature type="domain" description="TNase-like" evidence="6">
    <location>
        <begin position="493"/>
        <end position="624"/>
    </location>
</feature>
<evidence type="ECO:0000256" key="4">
    <source>
        <dbReference type="PIRNR" id="PIRNR017179"/>
    </source>
</evidence>
<keyword evidence="2 4" id="KW-0963">Cytoplasm</keyword>
<dbReference type="FunFam" id="2.40.50.90:FF:000018">
    <property type="entry name" value="Ribonuclease"/>
    <property type="match status" value="1"/>
</dbReference>
<evidence type="ECO:0000259" key="6">
    <source>
        <dbReference type="PROSITE" id="PS50830"/>
    </source>
</evidence>
<dbReference type="EMBL" id="HBIB01032805">
    <property type="protein sequence ID" value="CAE0259024.1"/>
    <property type="molecule type" value="Transcribed_RNA"/>
</dbReference>
<name>A0A7S3G8S9_9EUKA</name>
<dbReference type="Pfam" id="PF00567">
    <property type="entry name" value="TUDOR"/>
    <property type="match status" value="1"/>
</dbReference>
<feature type="domain" description="TNase-like" evidence="6">
    <location>
        <begin position="173"/>
        <end position="310"/>
    </location>
</feature>
<reference evidence="7" key="1">
    <citation type="submission" date="2021-01" db="EMBL/GenBank/DDBJ databases">
        <authorList>
            <person name="Corre E."/>
            <person name="Pelletier E."/>
            <person name="Niang G."/>
            <person name="Scheremetjew M."/>
            <person name="Finn R."/>
            <person name="Kale V."/>
            <person name="Holt S."/>
            <person name="Cochrane G."/>
            <person name="Meng A."/>
            <person name="Brown T."/>
            <person name="Cohen L."/>
        </authorList>
    </citation>
    <scope>NUCLEOTIDE SEQUENCE</scope>
    <source>
        <strain evidence="7">NIES-2562</strain>
    </source>
</reference>
<sequence length="866" mass="95775">MEGLNKGVVKAVRSGDTIIVMGAPVRGPPPEKEITFSGVVAPRLGNAAKDVKDEPFAWASREFLRSNLIGKQVQFRIDGTHPTTGRCFGSVYIAGPQGMECVTDILLRNGFVKMKDTERELTAEQVEMAALQSKAEEEGRGMWIKEEGVSAKAVRPIPDEIEPAELLKDVKGKQVPAIIEYFRDGSTFRAVLLPTFRNILVHLAGIKCPGYARNDDGHDVAQPHADEAKYFIESRLLHREVRLELTGLDKMNGFFGSIISPAGDISKELVRVGLAKVVDWSISFVSPQKAVDLRGADKVAKAQRLRIWKDYVPPVSSVKEDDKAFTAKVSEVISGDLLVVQREGVQKKDMKLSLASIRAPRMGNAKKGEKDQPFAFEAKEFVRSRLIGKKVDINVDYVRKVGEDDRPFATITLKDKNVAEDLVKMGYASVIRHRMDEERSIAYEALMAAETTAQAQKKNLHKTGDLPVHRINDVAQGGVAKAKQVLSFLQKEREVEAIVDFVLSSTRVKVYVPKENCMVVVAMAGVQCPSGPRGDSKGDPFGAEALAFAKDKLHQRDVTIEFDQVDKSGAFIGTVYVNKKNFAVTLAAEGFAKLRPYYDKLPYAAELESAVEEAKASKRKIWENYVEEKPAEKEEQVVEEYVKVEVTEVVDGVTFYATRKGDKALEWLAEQMKAWNLDSASLTPQRPQKGQVVLAKFSDGTYYRAKVEDVKGGRAFVTFIDYGNQAEVASEDVKALDSASLRVPGLARMCKLAFLRLAEEDDDLLVEAGTYLSRSTFEKVMMAKVVGKEGNALLVDLYTPDGTVSINEELVRAGLARVAKRAPPSAVADIKEIEEQARRQHTGMWRYGDAYGSDDEDFGFSGRGKK</sequence>
<dbReference type="PANTHER" id="PTHR12302">
    <property type="entry name" value="EBNA2 BINDING PROTEIN P100"/>
    <property type="match status" value="1"/>
</dbReference>
<dbReference type="InterPro" id="IPR002999">
    <property type="entry name" value="Tudor"/>
</dbReference>
<dbReference type="GO" id="GO:0005634">
    <property type="term" value="C:nucleus"/>
    <property type="evidence" value="ECO:0007669"/>
    <property type="project" value="TreeGrafter"/>
</dbReference>
<dbReference type="PANTHER" id="PTHR12302:SF2">
    <property type="entry name" value="STAPHYLOCOCCAL NUCLEASE DOMAIN-CONTAINING PROTEIN 1"/>
    <property type="match status" value="1"/>
</dbReference>
<dbReference type="PROSITE" id="PS50304">
    <property type="entry name" value="TUDOR"/>
    <property type="match status" value="1"/>
</dbReference>
<dbReference type="PROSITE" id="PS50830">
    <property type="entry name" value="TNASE_3"/>
    <property type="match status" value="4"/>
</dbReference>
<evidence type="ECO:0000259" key="5">
    <source>
        <dbReference type="PROSITE" id="PS50304"/>
    </source>
</evidence>
<accession>A0A7S3G8S9</accession>
<dbReference type="GO" id="GO:0003723">
    <property type="term" value="F:RNA binding"/>
    <property type="evidence" value="ECO:0007669"/>
    <property type="project" value="UniProtKB-UniRule"/>
</dbReference>
<dbReference type="GO" id="GO:0031332">
    <property type="term" value="C:RNAi effector complex"/>
    <property type="evidence" value="ECO:0007669"/>
    <property type="project" value="InterPro"/>
</dbReference>
<dbReference type="SMART" id="SM00318">
    <property type="entry name" value="SNc"/>
    <property type="match status" value="5"/>
</dbReference>
<evidence type="ECO:0000256" key="2">
    <source>
        <dbReference type="ARBA" id="ARBA00022490"/>
    </source>
</evidence>
<organism evidence="7">
    <name type="scientific">Palpitomonas bilix</name>
    <dbReference type="NCBI Taxonomy" id="652834"/>
    <lineage>
        <taxon>Eukaryota</taxon>
        <taxon>Eukaryota incertae sedis</taxon>
    </lineage>
</organism>
<evidence type="ECO:0000313" key="7">
    <source>
        <dbReference type="EMBL" id="CAE0259024.1"/>
    </source>
</evidence>
<dbReference type="GO" id="GO:0005829">
    <property type="term" value="C:cytosol"/>
    <property type="evidence" value="ECO:0007669"/>
    <property type="project" value="UniProtKB-UniRule"/>
</dbReference>
<dbReference type="AlphaFoldDB" id="A0A7S3G8S9"/>
<feature type="domain" description="TNase-like" evidence="6">
    <location>
        <begin position="323"/>
        <end position="463"/>
    </location>
</feature>
<feature type="domain" description="TNase-like" evidence="6">
    <location>
        <begin position="3"/>
        <end position="145"/>
    </location>
</feature>
<comment type="subcellular location">
    <subcellularLocation>
        <location evidence="1 4">Cytoplasm</location>
    </subcellularLocation>
</comment>
<dbReference type="InterPro" id="IPR035437">
    <property type="entry name" value="SNase_OB-fold_sf"/>
</dbReference>
<keyword evidence="3" id="KW-0677">Repeat</keyword>
<dbReference type="PIRSF" id="PIRSF017179">
    <property type="entry name" value="RISC-Tudor-SN"/>
    <property type="match status" value="1"/>
</dbReference>
<dbReference type="FunFam" id="2.30.30.140:FF:000018">
    <property type="entry name" value="Serine/threonine-protein kinase 31"/>
    <property type="match status" value="1"/>
</dbReference>
<gene>
    <name evidence="7" type="ORF">PBIL07802_LOCUS21291</name>
</gene>
<protein>
    <submittedName>
        <fullName evidence="7">Uncharacterized protein</fullName>
    </submittedName>
</protein>
<dbReference type="Pfam" id="PF00565">
    <property type="entry name" value="SNase"/>
    <property type="match status" value="5"/>
</dbReference>
<dbReference type="SUPFAM" id="SSF50199">
    <property type="entry name" value="Staphylococcal nuclease"/>
    <property type="match status" value="5"/>
</dbReference>
<dbReference type="SUPFAM" id="SSF63748">
    <property type="entry name" value="Tudor/PWWP/MBT"/>
    <property type="match status" value="1"/>
</dbReference>
<evidence type="ECO:0000256" key="3">
    <source>
        <dbReference type="ARBA" id="ARBA00022737"/>
    </source>
</evidence>
<dbReference type="FunFam" id="2.40.50.90:FF:000002">
    <property type="entry name" value="Staphylococcal nuclease domain-containing protein"/>
    <property type="match status" value="1"/>
</dbReference>
<proteinExistence type="predicted"/>
<evidence type="ECO:0000256" key="1">
    <source>
        <dbReference type="ARBA" id="ARBA00004496"/>
    </source>
</evidence>
<dbReference type="Gene3D" id="2.30.30.140">
    <property type="match status" value="1"/>
</dbReference>
<dbReference type="SMART" id="SM00333">
    <property type="entry name" value="TUDOR"/>
    <property type="match status" value="1"/>
</dbReference>
<feature type="domain" description="Tudor" evidence="5">
    <location>
        <begin position="686"/>
        <end position="743"/>
    </location>
</feature>
<dbReference type="GO" id="GO:0004518">
    <property type="term" value="F:nuclease activity"/>
    <property type="evidence" value="ECO:0007669"/>
    <property type="project" value="TreeGrafter"/>
</dbReference>
<dbReference type="Gene3D" id="2.40.50.90">
    <property type="match status" value="5"/>
</dbReference>
<dbReference type="InterPro" id="IPR016071">
    <property type="entry name" value="Staphylococal_nuclease_OB-fold"/>
</dbReference>
<dbReference type="GO" id="GO:0031047">
    <property type="term" value="P:regulatory ncRNA-mediated gene silencing"/>
    <property type="evidence" value="ECO:0007669"/>
    <property type="project" value="UniProtKB-UniRule"/>
</dbReference>
<dbReference type="InterPro" id="IPR016685">
    <property type="entry name" value="Silence_cplx_Nase-comp_TudorSN"/>
</dbReference>
<dbReference type="GO" id="GO:0006402">
    <property type="term" value="P:mRNA catabolic process"/>
    <property type="evidence" value="ECO:0007669"/>
    <property type="project" value="UniProtKB-UniRule"/>
</dbReference>